<protein>
    <recommendedName>
        <fullName evidence="1">non-specific serine/threonine protein kinase</fullName>
        <ecNumber evidence="1">2.7.11.1</ecNumber>
    </recommendedName>
</protein>
<feature type="region of interest" description="Disordered" evidence="9">
    <location>
        <begin position="596"/>
        <end position="739"/>
    </location>
</feature>
<organism evidence="11 12">
    <name type="scientific">Oleoguttula mirabilis</name>
    <dbReference type="NCBI Taxonomy" id="1507867"/>
    <lineage>
        <taxon>Eukaryota</taxon>
        <taxon>Fungi</taxon>
        <taxon>Dikarya</taxon>
        <taxon>Ascomycota</taxon>
        <taxon>Pezizomycotina</taxon>
        <taxon>Dothideomycetes</taxon>
        <taxon>Dothideomycetidae</taxon>
        <taxon>Mycosphaerellales</taxon>
        <taxon>Teratosphaeriaceae</taxon>
        <taxon>Oleoguttula</taxon>
    </lineage>
</organism>
<dbReference type="Pfam" id="PF00069">
    <property type="entry name" value="Pkinase"/>
    <property type="match status" value="1"/>
</dbReference>
<gene>
    <name evidence="11" type="ORF">LTR36_007272</name>
</gene>
<reference evidence="11 12" key="1">
    <citation type="submission" date="2021-11" db="EMBL/GenBank/DDBJ databases">
        <title>Black yeast isolated from Biological Soil Crust.</title>
        <authorList>
            <person name="Kurbessoian T."/>
        </authorList>
    </citation>
    <scope>NUCLEOTIDE SEQUENCE [LARGE SCALE GENOMIC DNA]</scope>
    <source>
        <strain evidence="11 12">CCFEE 5522</strain>
    </source>
</reference>
<evidence type="ECO:0000256" key="3">
    <source>
        <dbReference type="ARBA" id="ARBA00022679"/>
    </source>
</evidence>
<evidence type="ECO:0000256" key="5">
    <source>
        <dbReference type="ARBA" id="ARBA00022777"/>
    </source>
</evidence>
<evidence type="ECO:0000256" key="8">
    <source>
        <dbReference type="ARBA" id="ARBA00048679"/>
    </source>
</evidence>
<evidence type="ECO:0000256" key="7">
    <source>
        <dbReference type="ARBA" id="ARBA00047899"/>
    </source>
</evidence>
<dbReference type="EMBL" id="JAVFHQ010000047">
    <property type="protein sequence ID" value="KAK4541908.1"/>
    <property type="molecule type" value="Genomic_DNA"/>
</dbReference>
<sequence>MSDSIKSAWIRFQIWVNVHHVAKPATADQRKAFRLFLAKRYEELSEAYRTEILPGITALIPRTDEQKALQGAFKRTEVYRALETYEPSYPYPTQTAKELQEGLPTFYQFLKARKDILAFCSPHSTSLGDLLAALKSRDAPKEEISYVEYLLDSVRAFEATLAKEMPAWEEELVKLEAAQKARIAASRQQFNMGPAWVGAWLFADAGGQGEPALWVKQSASGTIADVTCGYQRHTFVEDARDDTYNSVSKDPRDRRALVPNEVLAMYRLRPLIGSENVVHIRNWRANDKDNDKYRVYMEFCPHGDLNQFAEWYLTQLALKPDESVEQYADRRSEFHRRTRDEIDRPFVAELFIWHTFECLAIAGLLMEQGSRQADPINAWRLILHLDWKSGNIFLGTPSVGRFEGYPTPKVGDFGLCRMIPRNDETRTGYYCCPTGTRFNRSAEQSGHIYENETEVRRPDTKTNVWGVGIVLWSIMELEEGDHRLEYGDEGSSGHEGDPELVQEPTFRNRVQQRYSKDLRDLISRCLRYEQADRPTFRQILRQIRRHADGTSAADHAGGLRAAPKDSSLWLEDRHLLDHKADGWPLQTSLQGLAKLPAGLARPPSPPTEDDSDSEQDPPGDPNPPISAEKRSRDATTAPSPLPKGKPKRLKPSPPPAEEDDEPPRVPGRLKLKNTAAKDKAGQQVMDPAARKRSTATQAPDGDGAKSGGRKRKSADDDRTEAAETPRRRGLRQRGAKRTG</sequence>
<feature type="compositionally biased region" description="Basic and acidic residues" evidence="9">
    <location>
        <begin position="484"/>
        <end position="497"/>
    </location>
</feature>
<dbReference type="Gene3D" id="1.10.510.10">
    <property type="entry name" value="Transferase(Phosphotransferase) domain 1"/>
    <property type="match status" value="1"/>
</dbReference>
<evidence type="ECO:0000256" key="2">
    <source>
        <dbReference type="ARBA" id="ARBA00022527"/>
    </source>
</evidence>
<dbReference type="PROSITE" id="PS50011">
    <property type="entry name" value="PROTEIN_KINASE_DOM"/>
    <property type="match status" value="1"/>
</dbReference>
<dbReference type="GO" id="GO:0004674">
    <property type="term" value="F:protein serine/threonine kinase activity"/>
    <property type="evidence" value="ECO:0007669"/>
    <property type="project" value="UniProtKB-KW"/>
</dbReference>
<dbReference type="InterPro" id="IPR000719">
    <property type="entry name" value="Prot_kinase_dom"/>
</dbReference>
<dbReference type="EC" id="2.7.11.1" evidence="1"/>
<dbReference type="PANTHER" id="PTHR43671:SF98">
    <property type="entry name" value="SERINE_THREONINE-PROTEIN KINASE NEK11"/>
    <property type="match status" value="1"/>
</dbReference>
<feature type="compositionally biased region" description="Basic residues" evidence="9">
    <location>
        <begin position="727"/>
        <end position="739"/>
    </location>
</feature>
<name>A0AAV9JAU9_9PEZI</name>
<dbReference type="GO" id="GO:0005634">
    <property type="term" value="C:nucleus"/>
    <property type="evidence" value="ECO:0007669"/>
    <property type="project" value="TreeGrafter"/>
</dbReference>
<feature type="domain" description="Protein kinase" evidence="10">
    <location>
        <begin position="212"/>
        <end position="549"/>
    </location>
</feature>
<dbReference type="SMART" id="SM00220">
    <property type="entry name" value="S_TKc"/>
    <property type="match status" value="1"/>
</dbReference>
<dbReference type="SUPFAM" id="SSF56112">
    <property type="entry name" value="Protein kinase-like (PK-like)"/>
    <property type="match status" value="1"/>
</dbReference>
<evidence type="ECO:0000313" key="11">
    <source>
        <dbReference type="EMBL" id="KAK4541908.1"/>
    </source>
</evidence>
<comment type="catalytic activity">
    <reaction evidence="7">
        <text>L-threonyl-[protein] + ATP = O-phospho-L-threonyl-[protein] + ADP + H(+)</text>
        <dbReference type="Rhea" id="RHEA:46608"/>
        <dbReference type="Rhea" id="RHEA-COMP:11060"/>
        <dbReference type="Rhea" id="RHEA-COMP:11605"/>
        <dbReference type="ChEBI" id="CHEBI:15378"/>
        <dbReference type="ChEBI" id="CHEBI:30013"/>
        <dbReference type="ChEBI" id="CHEBI:30616"/>
        <dbReference type="ChEBI" id="CHEBI:61977"/>
        <dbReference type="ChEBI" id="CHEBI:456216"/>
        <dbReference type="EC" id="2.7.11.1"/>
    </reaction>
</comment>
<evidence type="ECO:0000256" key="9">
    <source>
        <dbReference type="SAM" id="MobiDB-lite"/>
    </source>
</evidence>
<dbReference type="AlphaFoldDB" id="A0AAV9JAU9"/>
<keyword evidence="12" id="KW-1185">Reference proteome</keyword>
<comment type="caution">
    <text evidence="11">The sequence shown here is derived from an EMBL/GenBank/DDBJ whole genome shotgun (WGS) entry which is preliminary data.</text>
</comment>
<feature type="compositionally biased region" description="Basic and acidic residues" evidence="9">
    <location>
        <begin position="713"/>
        <end position="726"/>
    </location>
</feature>
<dbReference type="PANTHER" id="PTHR43671">
    <property type="entry name" value="SERINE/THREONINE-PROTEIN KINASE NEK"/>
    <property type="match status" value="1"/>
</dbReference>
<evidence type="ECO:0000256" key="1">
    <source>
        <dbReference type="ARBA" id="ARBA00012513"/>
    </source>
</evidence>
<evidence type="ECO:0000313" key="12">
    <source>
        <dbReference type="Proteomes" id="UP001324427"/>
    </source>
</evidence>
<feature type="compositionally biased region" description="Acidic residues" evidence="9">
    <location>
        <begin position="607"/>
        <end position="617"/>
    </location>
</feature>
<dbReference type="Proteomes" id="UP001324427">
    <property type="component" value="Unassembled WGS sequence"/>
</dbReference>
<keyword evidence="2" id="KW-0723">Serine/threonine-protein kinase</keyword>
<dbReference type="InterPro" id="IPR050660">
    <property type="entry name" value="NEK_Ser/Thr_kinase"/>
</dbReference>
<dbReference type="InterPro" id="IPR011009">
    <property type="entry name" value="Kinase-like_dom_sf"/>
</dbReference>
<evidence type="ECO:0000256" key="6">
    <source>
        <dbReference type="ARBA" id="ARBA00022840"/>
    </source>
</evidence>
<proteinExistence type="predicted"/>
<comment type="catalytic activity">
    <reaction evidence="8">
        <text>L-seryl-[protein] + ATP = O-phospho-L-seryl-[protein] + ADP + H(+)</text>
        <dbReference type="Rhea" id="RHEA:17989"/>
        <dbReference type="Rhea" id="RHEA-COMP:9863"/>
        <dbReference type="Rhea" id="RHEA-COMP:11604"/>
        <dbReference type="ChEBI" id="CHEBI:15378"/>
        <dbReference type="ChEBI" id="CHEBI:29999"/>
        <dbReference type="ChEBI" id="CHEBI:30616"/>
        <dbReference type="ChEBI" id="CHEBI:83421"/>
        <dbReference type="ChEBI" id="CHEBI:456216"/>
        <dbReference type="EC" id="2.7.11.1"/>
    </reaction>
</comment>
<dbReference type="GO" id="GO:0005524">
    <property type="term" value="F:ATP binding"/>
    <property type="evidence" value="ECO:0007669"/>
    <property type="project" value="UniProtKB-KW"/>
</dbReference>
<evidence type="ECO:0000259" key="10">
    <source>
        <dbReference type="PROSITE" id="PS50011"/>
    </source>
</evidence>
<accession>A0AAV9JAU9</accession>
<keyword evidence="3" id="KW-0808">Transferase</keyword>
<keyword evidence="4" id="KW-0547">Nucleotide-binding</keyword>
<keyword evidence="5" id="KW-0418">Kinase</keyword>
<keyword evidence="6" id="KW-0067">ATP-binding</keyword>
<evidence type="ECO:0000256" key="4">
    <source>
        <dbReference type="ARBA" id="ARBA00022741"/>
    </source>
</evidence>
<feature type="region of interest" description="Disordered" evidence="9">
    <location>
        <begin position="484"/>
        <end position="503"/>
    </location>
</feature>